<dbReference type="GO" id="GO:0004650">
    <property type="term" value="F:polygalacturonase activity"/>
    <property type="evidence" value="ECO:0007669"/>
    <property type="project" value="InterPro"/>
</dbReference>
<keyword evidence="3" id="KW-0964">Secreted</keyword>
<dbReference type="Pfam" id="PF00295">
    <property type="entry name" value="Glyco_hydro_28"/>
    <property type="match status" value="1"/>
</dbReference>
<dbReference type="SUPFAM" id="SSF51126">
    <property type="entry name" value="Pectin lyase-like"/>
    <property type="match status" value="1"/>
</dbReference>
<feature type="signal peptide" evidence="11">
    <location>
        <begin position="1"/>
        <end position="22"/>
    </location>
</feature>
<comment type="similarity">
    <text evidence="2 10">Belongs to the glycosyl hydrolase 28 family.</text>
</comment>
<dbReference type="InterPro" id="IPR012334">
    <property type="entry name" value="Pectin_lyas_fold"/>
</dbReference>
<dbReference type="GO" id="GO:0005576">
    <property type="term" value="C:extracellular region"/>
    <property type="evidence" value="ECO:0007669"/>
    <property type="project" value="UniProtKB-SubCell"/>
</dbReference>
<dbReference type="GO" id="GO:0005975">
    <property type="term" value="P:carbohydrate metabolic process"/>
    <property type="evidence" value="ECO:0007669"/>
    <property type="project" value="InterPro"/>
</dbReference>
<evidence type="ECO:0000256" key="7">
    <source>
        <dbReference type="ARBA" id="ARBA00023180"/>
    </source>
</evidence>
<dbReference type="EMBL" id="PJQM01005579">
    <property type="protein sequence ID" value="RCH81311.1"/>
    <property type="molecule type" value="Genomic_DNA"/>
</dbReference>
<dbReference type="Proteomes" id="UP000253551">
    <property type="component" value="Unassembled WGS sequence"/>
</dbReference>
<comment type="caution">
    <text evidence="12">The sequence shown here is derived from an EMBL/GenBank/DDBJ whole genome shotgun (WGS) entry which is preliminary data.</text>
</comment>
<evidence type="ECO:0000313" key="12">
    <source>
        <dbReference type="EMBL" id="RCH81311.1"/>
    </source>
</evidence>
<keyword evidence="9" id="KW-0961">Cell wall biogenesis/degradation</keyword>
<proteinExistence type="inferred from homology"/>
<dbReference type="OrthoDB" id="187139at2759"/>
<dbReference type="STRING" id="4846.A0A367IV04"/>
<keyword evidence="5 10" id="KW-0378">Hydrolase</keyword>
<evidence type="ECO:0000256" key="6">
    <source>
        <dbReference type="ARBA" id="ARBA00023157"/>
    </source>
</evidence>
<sequence>MARISFAGLTLLASVLFSAISAEKTCVVGHNNKDDSLAIIQAFNDCKTDGTVHFPANKTWYPKSLIKVTDLKNVKINFAGHITLPPYDAKYKRKPAYFEFMGDNINMFGGGTITGNGQTWWDKGDNTGPIVLRATAKNSVFGHFSIIGAPNGHIAVTASEDVVFENIYLRSKSQNKNFARNTDAWGVSWSKNVVFRNSEVTVGDDCTAINGGVTNITISNIKCVEGHGFSITGSLDLSRPEHFKSVYFYNNECNGCQNGIRIKTTAGASGTVDDIQYKNMSLINVENPVQVTTHYFCQQDGTCGNDKSLSVTNVLIENVHGSTSWKDLPVLSIDCSKHGLCSKFSIKGLNIKKNSSTKKNVCNYLVGSQLIAQCKQ</sequence>
<dbReference type="PANTHER" id="PTHR31736:SF19">
    <property type="entry name" value="PECTIN LYASE SUPERFAMILY PROTEIN-RELATED"/>
    <property type="match status" value="1"/>
</dbReference>
<accession>A0A367IV04</accession>
<name>A0A367IV04_RHIST</name>
<keyword evidence="13" id="KW-1185">Reference proteome</keyword>
<evidence type="ECO:0000256" key="9">
    <source>
        <dbReference type="ARBA" id="ARBA00023316"/>
    </source>
</evidence>
<evidence type="ECO:0008006" key="14">
    <source>
        <dbReference type="Google" id="ProtNLM"/>
    </source>
</evidence>
<evidence type="ECO:0000256" key="11">
    <source>
        <dbReference type="SAM" id="SignalP"/>
    </source>
</evidence>
<dbReference type="GO" id="GO:0071555">
    <property type="term" value="P:cell wall organization"/>
    <property type="evidence" value="ECO:0007669"/>
    <property type="project" value="UniProtKB-KW"/>
</dbReference>
<dbReference type="GO" id="GO:0046576">
    <property type="term" value="F:rhamnogalacturonan alpha-L-rhamnopyranosyl-(1-&gt;4)-alpha-D-galactopyranosyluronide lyase activity"/>
    <property type="evidence" value="ECO:0007669"/>
    <property type="project" value="UniProtKB-ARBA"/>
</dbReference>
<reference evidence="12 13" key="1">
    <citation type="journal article" date="2018" name="G3 (Bethesda)">
        <title>Phylogenetic and Phylogenomic Definition of Rhizopus Species.</title>
        <authorList>
            <person name="Gryganskyi A.P."/>
            <person name="Golan J."/>
            <person name="Dolatabadi S."/>
            <person name="Mondo S."/>
            <person name="Robb S."/>
            <person name="Idnurm A."/>
            <person name="Muszewska A."/>
            <person name="Steczkiewicz K."/>
            <person name="Masonjones S."/>
            <person name="Liao H.L."/>
            <person name="Gajdeczka M.T."/>
            <person name="Anike F."/>
            <person name="Vuek A."/>
            <person name="Anishchenko I.M."/>
            <person name="Voigt K."/>
            <person name="de Hoog G.S."/>
            <person name="Smith M.E."/>
            <person name="Heitman J."/>
            <person name="Vilgalys R."/>
            <person name="Stajich J.E."/>
        </authorList>
    </citation>
    <scope>NUCLEOTIDE SEQUENCE [LARGE SCALE GENOMIC DNA]</scope>
    <source>
        <strain evidence="12 13">LSU 92-RS-03</strain>
    </source>
</reference>
<dbReference type="PANTHER" id="PTHR31736">
    <property type="match status" value="1"/>
</dbReference>
<keyword evidence="8 10" id="KW-0326">Glycosidase</keyword>
<evidence type="ECO:0000256" key="1">
    <source>
        <dbReference type="ARBA" id="ARBA00004613"/>
    </source>
</evidence>
<keyword evidence="7" id="KW-0325">Glycoprotein</keyword>
<evidence type="ECO:0000256" key="8">
    <source>
        <dbReference type="ARBA" id="ARBA00023295"/>
    </source>
</evidence>
<feature type="chain" id="PRO_5016976541" description="Exopolygalacturonase" evidence="11">
    <location>
        <begin position="23"/>
        <end position="376"/>
    </location>
</feature>
<protein>
    <recommendedName>
        <fullName evidence="14">Exopolygalacturonase</fullName>
    </recommendedName>
</protein>
<evidence type="ECO:0000256" key="4">
    <source>
        <dbReference type="ARBA" id="ARBA00022729"/>
    </source>
</evidence>
<dbReference type="InterPro" id="IPR011050">
    <property type="entry name" value="Pectin_lyase_fold/virulence"/>
</dbReference>
<dbReference type="Gene3D" id="2.160.20.10">
    <property type="entry name" value="Single-stranded right-handed beta-helix, Pectin lyase-like"/>
    <property type="match status" value="1"/>
</dbReference>
<evidence type="ECO:0000256" key="2">
    <source>
        <dbReference type="ARBA" id="ARBA00008834"/>
    </source>
</evidence>
<evidence type="ECO:0000256" key="3">
    <source>
        <dbReference type="ARBA" id="ARBA00022525"/>
    </source>
</evidence>
<keyword evidence="4 11" id="KW-0732">Signal</keyword>
<evidence type="ECO:0000256" key="10">
    <source>
        <dbReference type="RuleBase" id="RU361169"/>
    </source>
</evidence>
<evidence type="ECO:0000256" key="5">
    <source>
        <dbReference type="ARBA" id="ARBA00022801"/>
    </source>
</evidence>
<dbReference type="InterPro" id="IPR000743">
    <property type="entry name" value="Glyco_hydro_28"/>
</dbReference>
<evidence type="ECO:0000313" key="13">
    <source>
        <dbReference type="Proteomes" id="UP000253551"/>
    </source>
</evidence>
<gene>
    <name evidence="12" type="ORF">CU098_002896</name>
</gene>
<organism evidence="12 13">
    <name type="scientific">Rhizopus stolonifer</name>
    <name type="common">Rhizopus nigricans</name>
    <dbReference type="NCBI Taxonomy" id="4846"/>
    <lineage>
        <taxon>Eukaryota</taxon>
        <taxon>Fungi</taxon>
        <taxon>Fungi incertae sedis</taxon>
        <taxon>Mucoromycota</taxon>
        <taxon>Mucoromycotina</taxon>
        <taxon>Mucoromycetes</taxon>
        <taxon>Mucorales</taxon>
        <taxon>Mucorineae</taxon>
        <taxon>Rhizopodaceae</taxon>
        <taxon>Rhizopus</taxon>
    </lineage>
</organism>
<keyword evidence="6" id="KW-1015">Disulfide bond</keyword>
<dbReference type="AlphaFoldDB" id="A0A367IV04"/>
<comment type="subcellular location">
    <subcellularLocation>
        <location evidence="1">Secreted</location>
    </subcellularLocation>
</comment>